<proteinExistence type="predicted"/>
<dbReference type="InterPro" id="IPR011049">
    <property type="entry name" value="Serralysin-like_metalloprot_C"/>
</dbReference>
<evidence type="ECO:0000313" key="1">
    <source>
        <dbReference type="EMBL" id="ROO01178.1"/>
    </source>
</evidence>
<dbReference type="Gene3D" id="2.150.10.10">
    <property type="entry name" value="Serralysin-like metalloprotease, C-terminal"/>
    <property type="match status" value="1"/>
</dbReference>
<comment type="caution">
    <text evidence="1">The sequence shown here is derived from an EMBL/GenBank/DDBJ whole genome shotgun (WGS) entry which is preliminary data.</text>
</comment>
<dbReference type="EMBL" id="MOCA01000004">
    <property type="protein sequence ID" value="ROO01178.1"/>
    <property type="molecule type" value="Genomic_DNA"/>
</dbReference>
<evidence type="ECO:0000313" key="2">
    <source>
        <dbReference type="Proteomes" id="UP000284207"/>
    </source>
</evidence>
<sequence length="1174" mass="128652">MATLIHEASIQTDPAIDPNNHKVTDTVVVTDMRFESNERKAATIDAPEDSSKPNQLKFADNIFGPLQIGDISITRVALDRLGATVDGKPLNGRNTFSRVLKRSFINALQFDLNKVEHAMKTATGSDTYLLPNLLFEMASHRPLTAPALFSEAITDEGGPGNYRRKLLKLANAAQALDLQHVHLPKHHPRWKTLTKSYAALGSSVGIQGFGIFMGLRGVVDAIKADNTTEIAINSVGIASELGSIAVDVTVSKIATQMLTAGQHAYRDFARTRMAVRLGRSGGLIGGALTLPFDIYTAVRSMNAAENATGKEAMDHYVSAGLSITSAAMTVILGTAAMAGFSFAGPVGLAAGAILAIGSQVYGAVRIVDDIDDYIELTLDERWRTGWFAFCMLDIDQNIQDRYVKAKTLLQHSAKLKATARQLLDGPLKDTTEAIVNGQFEVRLRPTRVWKRNWWTKQDAWESVHVPEIVGTDDTIDARAGVTKDTPGAHLGTAAENKSVLWLLTEGDDSIKGVEKKPNVFHYKSGKKDLAGGEKDDQFVFDNAADFLKQGTDATHHSTLRGADGNDTLVLGGHYSSFRTAKTGYDVDLLAGTLQIISTDPSAEQGKQYVLHSLIDSIENVETVDSAASIVTGTAQPNIIKARGSDVINAGAGDDQIYLSHKDAQACGDAGADQYFIAHVAGRFSIFEDGKQPSYIVLNWKKELIDSWKIAGNHLIITSGFEFDDIPKNILTIHDVYEEDADERKLINKNLTFITRDGYQFTLDLPEKVTEEKTADFSETLIKLGQPQRPIIVYADECWIRHQQEASYYLPRANNMTTFYSVLRPGIVSKIHLDYNSDELTKAEAHFFAVKHESYRLTAGCHLVYHFGDKRIKLNYFAAARNEDDHDNLTKILRTMAGRPFFRYVLIFKDGVALNAGLTDETDALPAFSDYAVPREWITPMTLPLAFRSRRYSYALPENQAHEMGNRHSCATLTALTVQTAMESLIGEGSTYLIHLVADTTLKLSTPGALAEASVRLANSSTWELDATKLGTVDIELTDNRLSIGTCTIHLPVYESDDLIDQIRVITANGVVHTVDLVFDRVYPDGLDAGFFEAPDAAKPLPAALASLAANVVKVRNAEWIFDGTTALSYNFAAHGWVLRTDKSRVEACEVRVTNRCSHQSGIFIPAPQSDVPPA</sequence>
<reference evidence="1 2" key="1">
    <citation type="submission" date="2016-10" db="EMBL/GenBank/DDBJ databases">
        <title>Comparative genome analysis of multiple Pseudomonas spp. focuses on biocontrol and plant growth promoting traits.</title>
        <authorList>
            <person name="Tao X.-Y."/>
            <person name="Taylor C.G."/>
        </authorList>
    </citation>
    <scope>NUCLEOTIDE SEQUENCE [LARGE SCALE GENOMIC DNA]</scope>
    <source>
        <strain evidence="1 2">36B3</strain>
    </source>
</reference>
<dbReference type="Proteomes" id="UP000284207">
    <property type="component" value="Unassembled WGS sequence"/>
</dbReference>
<evidence type="ECO:0008006" key="3">
    <source>
        <dbReference type="Google" id="ProtNLM"/>
    </source>
</evidence>
<name>A0A423NSD4_9PSED</name>
<gene>
    <name evidence="1" type="ORF">BK674_11605</name>
</gene>
<accession>A0A423NSD4</accession>
<dbReference type="SUPFAM" id="SSF51120">
    <property type="entry name" value="beta-Roll"/>
    <property type="match status" value="1"/>
</dbReference>
<dbReference type="AlphaFoldDB" id="A0A423NSD4"/>
<protein>
    <recommendedName>
        <fullName evidence="3">Calcium-binding protein</fullName>
    </recommendedName>
</protein>
<organism evidence="1 2">
    <name type="scientific">Pseudomonas moraviensis</name>
    <dbReference type="NCBI Taxonomy" id="321662"/>
    <lineage>
        <taxon>Bacteria</taxon>
        <taxon>Pseudomonadati</taxon>
        <taxon>Pseudomonadota</taxon>
        <taxon>Gammaproteobacteria</taxon>
        <taxon>Pseudomonadales</taxon>
        <taxon>Pseudomonadaceae</taxon>
        <taxon>Pseudomonas</taxon>
    </lineage>
</organism>
<dbReference type="RefSeq" id="WP_185053987.1">
    <property type="nucleotide sequence ID" value="NZ_MOCA01000004.1"/>
</dbReference>